<accession>A0A916Q9A6</accession>
<evidence type="ECO:0000313" key="2">
    <source>
        <dbReference type="Proteomes" id="UP000613208"/>
    </source>
</evidence>
<sequence length="65" mass="7986">MYVYQLMYKKEKKGFASLIGYFSSYKKARQIMKKYSSELPGYKDHSHGFKIKKMELNRDNYYFYD</sequence>
<organism evidence="1 2">
    <name type="scientific">Anaerostipes butyraticus</name>
    <dbReference type="NCBI Taxonomy" id="645466"/>
    <lineage>
        <taxon>Bacteria</taxon>
        <taxon>Bacillati</taxon>
        <taxon>Bacillota</taxon>
        <taxon>Clostridia</taxon>
        <taxon>Lachnospirales</taxon>
        <taxon>Lachnospiraceae</taxon>
        <taxon>Anaerostipes</taxon>
    </lineage>
</organism>
<dbReference type="EMBL" id="BLYI01000073">
    <property type="protein sequence ID" value="GFO86719.1"/>
    <property type="molecule type" value="Genomic_DNA"/>
</dbReference>
<dbReference type="RefSeq" id="WP_201312364.1">
    <property type="nucleotide sequence ID" value="NZ_BLYI01000073.1"/>
</dbReference>
<evidence type="ECO:0000313" key="1">
    <source>
        <dbReference type="EMBL" id="GFO86719.1"/>
    </source>
</evidence>
<dbReference type="AlphaFoldDB" id="A0A916Q9A6"/>
<protein>
    <submittedName>
        <fullName evidence="1">Uncharacterized protein</fullName>
    </submittedName>
</protein>
<keyword evidence="2" id="KW-1185">Reference proteome</keyword>
<dbReference type="Proteomes" id="UP000613208">
    <property type="component" value="Unassembled WGS sequence"/>
</dbReference>
<comment type="caution">
    <text evidence="1">The sequence shown here is derived from an EMBL/GenBank/DDBJ whole genome shotgun (WGS) entry which is preliminary data.</text>
</comment>
<reference evidence="1" key="1">
    <citation type="submission" date="2020-06" db="EMBL/GenBank/DDBJ databases">
        <title>Characterization of fructooligosaccharide metabolism and fructooligosaccharide-degrading enzymes in human commensal butyrate producers.</title>
        <authorList>
            <person name="Tanno H."/>
            <person name="Fujii T."/>
            <person name="Hirano K."/>
            <person name="Maeno S."/>
            <person name="Tonozuka T."/>
            <person name="Sakamoto M."/>
            <person name="Ohkuma M."/>
            <person name="Tochio T."/>
            <person name="Endo A."/>
        </authorList>
    </citation>
    <scope>NUCLEOTIDE SEQUENCE</scope>
    <source>
        <strain evidence="1">JCM 17466</strain>
    </source>
</reference>
<name>A0A916Q9A6_9FIRM</name>
<gene>
    <name evidence="1" type="ORF">ANBU17_30660</name>
</gene>
<proteinExistence type="predicted"/>